<feature type="transmembrane region" description="Helical" evidence="7">
    <location>
        <begin position="176"/>
        <end position="200"/>
    </location>
</feature>
<feature type="domain" description="Histidine kinase" evidence="8">
    <location>
        <begin position="266"/>
        <end position="475"/>
    </location>
</feature>
<dbReference type="PANTHER" id="PTHR44936">
    <property type="entry name" value="SENSOR PROTEIN CREC"/>
    <property type="match status" value="1"/>
</dbReference>
<dbReference type="EC" id="2.7.13.3" evidence="2"/>
<keyword evidence="3" id="KW-0808">Transferase</keyword>
<dbReference type="InterPro" id="IPR050980">
    <property type="entry name" value="2C_sensor_his_kinase"/>
</dbReference>
<keyword evidence="5 9" id="KW-0418">Kinase</keyword>
<name>A0A6N6VPW9_9HYPH</name>
<dbReference type="SUPFAM" id="SSF55874">
    <property type="entry name" value="ATPase domain of HSP90 chaperone/DNA topoisomerase II/histidine kinase"/>
    <property type="match status" value="1"/>
</dbReference>
<keyword evidence="4" id="KW-0547">Nucleotide-binding</keyword>
<evidence type="ECO:0000256" key="6">
    <source>
        <dbReference type="ARBA" id="ARBA00022840"/>
    </source>
</evidence>
<dbReference type="AlphaFoldDB" id="A0A6N6VPW9"/>
<reference evidence="9 10" key="1">
    <citation type="submission" date="2019-09" db="EMBL/GenBank/DDBJ databases">
        <title>Parvibaculum sedimenti sp. nov., isolated from sediment.</title>
        <authorList>
            <person name="Wang Y."/>
        </authorList>
    </citation>
    <scope>NUCLEOTIDE SEQUENCE [LARGE SCALE GENOMIC DNA]</scope>
    <source>
        <strain evidence="9 10">HXT-9</strain>
    </source>
</reference>
<evidence type="ECO:0000256" key="4">
    <source>
        <dbReference type="ARBA" id="ARBA00022741"/>
    </source>
</evidence>
<feature type="transmembrane region" description="Helical" evidence="7">
    <location>
        <begin position="25"/>
        <end position="46"/>
    </location>
</feature>
<dbReference type="Proteomes" id="UP000468901">
    <property type="component" value="Unassembled WGS sequence"/>
</dbReference>
<organism evidence="9 10">
    <name type="scientific">Parvibaculum sedimenti</name>
    <dbReference type="NCBI Taxonomy" id="2608632"/>
    <lineage>
        <taxon>Bacteria</taxon>
        <taxon>Pseudomonadati</taxon>
        <taxon>Pseudomonadota</taxon>
        <taxon>Alphaproteobacteria</taxon>
        <taxon>Hyphomicrobiales</taxon>
        <taxon>Parvibaculaceae</taxon>
        <taxon>Parvibaculum</taxon>
    </lineage>
</organism>
<keyword evidence="7" id="KW-0472">Membrane</keyword>
<evidence type="ECO:0000256" key="7">
    <source>
        <dbReference type="SAM" id="Phobius"/>
    </source>
</evidence>
<dbReference type="GO" id="GO:0005524">
    <property type="term" value="F:ATP binding"/>
    <property type="evidence" value="ECO:0007669"/>
    <property type="project" value="UniProtKB-KW"/>
</dbReference>
<evidence type="ECO:0000256" key="1">
    <source>
        <dbReference type="ARBA" id="ARBA00000085"/>
    </source>
</evidence>
<dbReference type="Gene3D" id="1.10.287.130">
    <property type="match status" value="1"/>
</dbReference>
<dbReference type="SMART" id="SM00387">
    <property type="entry name" value="HATPase_c"/>
    <property type="match status" value="1"/>
</dbReference>
<dbReference type="CDD" id="cd00075">
    <property type="entry name" value="HATPase"/>
    <property type="match status" value="1"/>
</dbReference>
<dbReference type="InterPro" id="IPR005467">
    <property type="entry name" value="His_kinase_dom"/>
</dbReference>
<dbReference type="EMBL" id="WESC01000001">
    <property type="protein sequence ID" value="KAB7742895.1"/>
    <property type="molecule type" value="Genomic_DNA"/>
</dbReference>
<dbReference type="RefSeq" id="WP_152214446.1">
    <property type="nucleotide sequence ID" value="NZ_WESC01000001.1"/>
</dbReference>
<protein>
    <recommendedName>
        <fullName evidence="2">histidine kinase</fullName>
        <ecNumber evidence="2">2.7.13.3</ecNumber>
    </recommendedName>
</protein>
<dbReference type="SUPFAM" id="SSF47384">
    <property type="entry name" value="Homodimeric domain of signal transducing histidine kinase"/>
    <property type="match status" value="1"/>
</dbReference>
<keyword evidence="7" id="KW-1133">Transmembrane helix</keyword>
<evidence type="ECO:0000313" key="9">
    <source>
        <dbReference type="EMBL" id="KAB7742895.1"/>
    </source>
</evidence>
<dbReference type="Gene3D" id="3.30.565.10">
    <property type="entry name" value="Histidine kinase-like ATPase, C-terminal domain"/>
    <property type="match status" value="1"/>
</dbReference>
<comment type="caution">
    <text evidence="9">The sequence shown here is derived from an EMBL/GenBank/DDBJ whole genome shotgun (WGS) entry which is preliminary data.</text>
</comment>
<evidence type="ECO:0000256" key="5">
    <source>
        <dbReference type="ARBA" id="ARBA00022777"/>
    </source>
</evidence>
<dbReference type="InterPro" id="IPR003594">
    <property type="entry name" value="HATPase_dom"/>
</dbReference>
<keyword evidence="10" id="KW-1185">Reference proteome</keyword>
<sequence length="496" mass="54459">MAEGEGGARTGRWRLGLAQSLSRRLLVLTILFVMLSEVLIFVPSIANFRKTWLEQNLGAAQIAALALEATPDNMVSPALQQELLENAQVFAVSLHRDNQHRLMLSEKMPPSIDATYDLRDAMPTTLIMDAFHTLFSRDGRVIEVTDFPRFGAGDFIEIVISETPLRHAMLHYGANIFWLSIVISVMTAGLVYLVLHLVFVRPMRRITENMVAFRKNPEDARRVIAPSDREDEIGVAERELGAMQREIRATLNQQARLASLGAAVSKINHDLRNILANAQLISDRIGAVNDPTVQHLAPRLFASIDRAIDLCTRTLRFGRADEEPPRRARFALAPLVDEVRELVGLPIDGRIQWVNEVPADLSLVADRDHLFRILLNLGRNAVQAIEGVNRAGEIRIAGHLASDHVHIDVSDTGPGLPDKARAHLFVPFAGSARSGGTGLGLAIADELARGHGGAIDVLTTGEKGTTFRVCIPAEDSMLDCREAERQNASKLGVAAQ</sequence>
<keyword evidence="6" id="KW-0067">ATP-binding</keyword>
<dbReference type="InterPro" id="IPR036097">
    <property type="entry name" value="HisK_dim/P_sf"/>
</dbReference>
<dbReference type="Pfam" id="PF02518">
    <property type="entry name" value="HATPase_c"/>
    <property type="match status" value="1"/>
</dbReference>
<dbReference type="GO" id="GO:0000155">
    <property type="term" value="F:phosphorelay sensor kinase activity"/>
    <property type="evidence" value="ECO:0007669"/>
    <property type="project" value="InterPro"/>
</dbReference>
<evidence type="ECO:0000256" key="2">
    <source>
        <dbReference type="ARBA" id="ARBA00012438"/>
    </source>
</evidence>
<dbReference type="PRINTS" id="PR00344">
    <property type="entry name" value="BCTRLSENSOR"/>
</dbReference>
<proteinExistence type="predicted"/>
<evidence type="ECO:0000259" key="8">
    <source>
        <dbReference type="PROSITE" id="PS50109"/>
    </source>
</evidence>
<dbReference type="InterPro" id="IPR036890">
    <property type="entry name" value="HATPase_C_sf"/>
</dbReference>
<dbReference type="PANTHER" id="PTHR44936:SF10">
    <property type="entry name" value="SENSOR PROTEIN RSTB"/>
    <property type="match status" value="1"/>
</dbReference>
<keyword evidence="7" id="KW-0812">Transmembrane</keyword>
<dbReference type="PROSITE" id="PS50109">
    <property type="entry name" value="HIS_KIN"/>
    <property type="match status" value="1"/>
</dbReference>
<accession>A0A6N6VPW9</accession>
<dbReference type="InterPro" id="IPR004358">
    <property type="entry name" value="Sig_transdc_His_kin-like_C"/>
</dbReference>
<evidence type="ECO:0000256" key="3">
    <source>
        <dbReference type="ARBA" id="ARBA00022679"/>
    </source>
</evidence>
<comment type="catalytic activity">
    <reaction evidence="1">
        <text>ATP + protein L-histidine = ADP + protein N-phospho-L-histidine.</text>
        <dbReference type="EC" id="2.7.13.3"/>
    </reaction>
</comment>
<evidence type="ECO:0000313" key="10">
    <source>
        <dbReference type="Proteomes" id="UP000468901"/>
    </source>
</evidence>
<gene>
    <name evidence="9" type="ORF">F2P47_01865</name>
</gene>